<evidence type="ECO:0000313" key="2">
    <source>
        <dbReference type="EMBL" id="TGO13563.1"/>
    </source>
</evidence>
<feature type="compositionally biased region" description="Polar residues" evidence="1">
    <location>
        <begin position="58"/>
        <end position="76"/>
    </location>
</feature>
<evidence type="ECO:0000313" key="3">
    <source>
        <dbReference type="Proteomes" id="UP000297777"/>
    </source>
</evidence>
<keyword evidence="3" id="KW-1185">Reference proteome</keyword>
<sequence>MRVVVQALLFSNNGTDKLRRSSERIPIHPPNPSTNTARSIHPSSTSTAASSKPPIPKTTVQDLSNGSERTGGATPTRSEDLEGAVLPGRPVTADSRPRQGTPKGPIRRPHATPVEKPAEKSVPAQRKSRQGTRRNPSEISTAPVEISLRSPSDWQEETIRTRGAVLKPHLNFRRSEDRTTGQNASSSSPPQHHRSDRTTDHRISPNPRTSVSSRQPTTSRGTYQSPPKESQQGPQTRSPTSGIRDQSSDMEVTRKNLPPNITSPQAVPSLGIAAAVQRRMAGRNETRRKDGYSGMTQVIHHQCSNKSRVRKTYELKLNL</sequence>
<feature type="compositionally biased region" description="Low complexity" evidence="1">
    <location>
        <begin position="39"/>
        <end position="52"/>
    </location>
</feature>
<proteinExistence type="predicted"/>
<feature type="compositionally biased region" description="Basic and acidic residues" evidence="1">
    <location>
        <begin position="16"/>
        <end position="26"/>
    </location>
</feature>
<dbReference type="Proteomes" id="UP000297777">
    <property type="component" value="Unassembled WGS sequence"/>
</dbReference>
<feature type="compositionally biased region" description="Polar residues" evidence="1">
    <location>
        <begin position="206"/>
        <end position="245"/>
    </location>
</feature>
<dbReference type="EMBL" id="PQXH01000067">
    <property type="protein sequence ID" value="TGO13563.1"/>
    <property type="molecule type" value="Genomic_DNA"/>
</dbReference>
<dbReference type="AlphaFoldDB" id="A0A4Z1ESW6"/>
<gene>
    <name evidence="2" type="ORF">BTUL_0067g00050</name>
</gene>
<feature type="region of interest" description="Disordered" evidence="1">
    <location>
        <begin position="12"/>
        <end position="266"/>
    </location>
</feature>
<protein>
    <submittedName>
        <fullName evidence="2">Uncharacterized protein</fullName>
    </submittedName>
</protein>
<reference evidence="2 3" key="1">
    <citation type="submission" date="2017-12" db="EMBL/GenBank/DDBJ databases">
        <title>Comparative genomics of Botrytis spp.</title>
        <authorList>
            <person name="Valero-Jimenez C.A."/>
            <person name="Tapia P."/>
            <person name="Veloso J."/>
            <person name="Silva-Moreno E."/>
            <person name="Staats M."/>
            <person name="Valdes J.H."/>
            <person name="Van Kan J.A.L."/>
        </authorList>
    </citation>
    <scope>NUCLEOTIDE SEQUENCE [LARGE SCALE GENOMIC DNA]</scope>
    <source>
        <strain evidence="2 3">Bt9001</strain>
    </source>
</reference>
<comment type="caution">
    <text evidence="2">The sequence shown here is derived from an EMBL/GenBank/DDBJ whole genome shotgun (WGS) entry which is preliminary data.</text>
</comment>
<feature type="compositionally biased region" description="Polar residues" evidence="1">
    <location>
        <begin position="180"/>
        <end position="190"/>
    </location>
</feature>
<organism evidence="2 3">
    <name type="scientific">Botrytis tulipae</name>
    <dbReference type="NCBI Taxonomy" id="87230"/>
    <lineage>
        <taxon>Eukaryota</taxon>
        <taxon>Fungi</taxon>
        <taxon>Dikarya</taxon>
        <taxon>Ascomycota</taxon>
        <taxon>Pezizomycotina</taxon>
        <taxon>Leotiomycetes</taxon>
        <taxon>Helotiales</taxon>
        <taxon>Sclerotiniaceae</taxon>
        <taxon>Botrytis</taxon>
    </lineage>
</organism>
<evidence type="ECO:0000256" key="1">
    <source>
        <dbReference type="SAM" id="MobiDB-lite"/>
    </source>
</evidence>
<accession>A0A4Z1ESW6</accession>
<name>A0A4Z1ESW6_9HELO</name>
<dbReference type="OrthoDB" id="3551978at2759"/>